<evidence type="ECO:0000313" key="2">
    <source>
        <dbReference type="EMBL" id="AUX44728.1"/>
    </source>
</evidence>
<evidence type="ECO:0000313" key="3">
    <source>
        <dbReference type="Proteomes" id="UP000238348"/>
    </source>
</evidence>
<reference evidence="2 3" key="1">
    <citation type="submission" date="2015-09" db="EMBL/GenBank/DDBJ databases">
        <title>Sorangium comparison.</title>
        <authorList>
            <person name="Zaburannyi N."/>
            <person name="Bunk B."/>
            <person name="Overmann J."/>
            <person name="Mueller R."/>
        </authorList>
    </citation>
    <scope>NUCLEOTIDE SEQUENCE [LARGE SCALE GENOMIC DNA]</scope>
    <source>
        <strain evidence="2 3">So ce26</strain>
    </source>
</reference>
<sequence>MGAEERQPDPDLKAPAPRGAPSADPAVLETLRRFEESAPRFSYYRLIYLLERLFPAAPPVGQLGPVQDERTRLRGDPSLIFASSDVSELALTKYPDAVQRARVSVTFMGLYGSVSPLPAYFVEQIALSDYQGGPQPIRELLDVLHHRLLSLLYRAWTKYRLPVTYRKQGTDPFSRRMFCAVGLDGFRDYETPLDRFFFLRYAPILASKSRSARNLETVLTEMLGGIDVRIEQFVGHWTLIEKPFRNKLGVMNHQLGESLTLGRYVFDGSGRYKVVLGPVGYDEYLSFLPGGRRQELVRGVIETFTPGIHDVMLEIHVDTEQAPRFQLGSPRAATLKRTAWIGGSAAERLVITIPLDEKHLAGSADADDEDRGEPPPM</sequence>
<dbReference type="Pfam" id="PF06996">
    <property type="entry name" value="T6SS_TssG"/>
    <property type="match status" value="1"/>
</dbReference>
<evidence type="ECO:0000256" key="1">
    <source>
        <dbReference type="SAM" id="MobiDB-lite"/>
    </source>
</evidence>
<protein>
    <recommendedName>
        <fullName evidence="4">Type VI secretion protein</fullName>
    </recommendedName>
</protein>
<name>A0A2L0EZJ1_SORCE</name>
<evidence type="ECO:0008006" key="4">
    <source>
        <dbReference type="Google" id="ProtNLM"/>
    </source>
</evidence>
<gene>
    <name evidence="2" type="ORF">SOCE26_061950</name>
</gene>
<dbReference type="InterPro" id="IPR010732">
    <property type="entry name" value="T6SS_TssG-like"/>
</dbReference>
<feature type="region of interest" description="Disordered" evidence="1">
    <location>
        <begin position="1"/>
        <end position="23"/>
    </location>
</feature>
<dbReference type="OrthoDB" id="1523296at2"/>
<proteinExistence type="predicted"/>
<dbReference type="PANTHER" id="PTHR35564">
    <property type="match status" value="1"/>
</dbReference>
<dbReference type="NCBIfam" id="TIGR03347">
    <property type="entry name" value="VI_chp_1"/>
    <property type="match status" value="1"/>
</dbReference>
<accession>A0A2L0EZJ1</accession>
<dbReference type="RefSeq" id="WP_104983212.1">
    <property type="nucleotide sequence ID" value="NZ_CP012673.1"/>
</dbReference>
<organism evidence="2 3">
    <name type="scientific">Sorangium cellulosum</name>
    <name type="common">Polyangium cellulosum</name>
    <dbReference type="NCBI Taxonomy" id="56"/>
    <lineage>
        <taxon>Bacteria</taxon>
        <taxon>Pseudomonadati</taxon>
        <taxon>Myxococcota</taxon>
        <taxon>Polyangia</taxon>
        <taxon>Polyangiales</taxon>
        <taxon>Polyangiaceae</taxon>
        <taxon>Sorangium</taxon>
    </lineage>
</organism>
<feature type="compositionally biased region" description="Basic and acidic residues" evidence="1">
    <location>
        <begin position="1"/>
        <end position="12"/>
    </location>
</feature>
<dbReference type="PANTHER" id="PTHR35564:SF3">
    <property type="entry name" value="TYPE VI SECRETION SYSTEM BASEPLATE SUBUNIT TSSG"/>
    <property type="match status" value="1"/>
</dbReference>
<dbReference type="Proteomes" id="UP000238348">
    <property type="component" value="Chromosome"/>
</dbReference>
<dbReference type="EMBL" id="CP012673">
    <property type="protein sequence ID" value="AUX44728.1"/>
    <property type="molecule type" value="Genomic_DNA"/>
</dbReference>
<dbReference type="AlphaFoldDB" id="A0A2L0EZJ1"/>